<reference evidence="15 16" key="1">
    <citation type="submission" date="2009-03" db="EMBL/GenBank/DDBJ databases">
        <authorList>
            <person name="Warren W."/>
            <person name="Ye L."/>
            <person name="Minx P."/>
            <person name="Worley K."/>
            <person name="Gibbs R."/>
            <person name="Wilson R.K."/>
        </authorList>
    </citation>
    <scope>NUCLEOTIDE SEQUENCE [LARGE SCALE GENOMIC DNA]</scope>
</reference>
<dbReference type="Ensembl" id="ENSCJAT00000138759.1">
    <property type="protein sequence ID" value="ENSCJAP00000087170.1"/>
    <property type="gene ID" value="ENSCJAG00000083315.1"/>
</dbReference>
<sequence length="756" mass="84484">MKMLILLASPWNTPIFVIRKKSGKWRLLQDLRKVNEIMEVMGPLQPGLPSPVVQNWELLVIDLKDCFFSIPLAPQDCCRFAFSVPATNFDRPFERYEWTVLPQGMANSPTLCQKFVAQVIAPVRERYPDVLLLRYMDDLLLAAPSPGLLQEAFQDLSDLLTNSNLVISPDKVQKVTPFHYLGRLIDSNQVSYKTPVLSTAHLSTLNDFQKFLGDLNWIRPSLKLTTGQLKPLFDMLRGHADPKSPRTLTVEARHALQLVQDALSEQKLYRVTTGVSWCLCILRTSYTPTGLFWQKGILEWLHLSASRPRIATPYHDLVSMLIAKGRLRALTLFGSDPPIVIVPYTTQEQSWLWSFSDSWQLALANFTGQLSCHYPKDKILHFYSRCNLIFPKTCSLQPISQAALAFTDGSSNGLAAGQIDDVPFSFQTPETSAQRVELLAVQHVLSTCGQSVNIYSDSQYVVNLINLLETAPLSFSDSSAIIHLLLPLQQTICKRTHQFFIGHIRAHTDLPGPLSAGNRNADALTRPMIASALSPLRQAEMSHALHHQGSRSLRLQFQITREQARAIVKQCPACVTHLPQPTHTGVNPHGLQPGHIFQMDVTHIASFGRLKYVHVTIDTFSHFIIASAHTGEAVKDVTAHCLLVFSNLGAPKILKTDNAPAYTSSSFQTFCSQFQVIHKTGIPYNPQGQGIVERAHATLKTLLLKLNNSPPSFYKSPHDVLRHALYVLNFLTLDAEGHSAANRFWHPKGSATPMVL</sequence>
<accession>A0A8I3WEF6</accession>
<evidence type="ECO:0000256" key="6">
    <source>
        <dbReference type="ARBA" id="ARBA00022759"/>
    </source>
</evidence>
<keyword evidence="4" id="KW-0540">Nuclease</keyword>
<dbReference type="InterPro" id="IPR043502">
    <property type="entry name" value="DNA/RNA_pol_sf"/>
</dbReference>
<keyword evidence="5" id="KW-0479">Metal-binding</keyword>
<keyword evidence="8" id="KW-0695">RNA-directed DNA polymerase</keyword>
<dbReference type="PROSITE" id="PS50876">
    <property type="entry name" value="ZF_INTEGRASE"/>
    <property type="match status" value="1"/>
</dbReference>
<dbReference type="Pfam" id="PF00078">
    <property type="entry name" value="RVT_1"/>
    <property type="match status" value="1"/>
</dbReference>
<dbReference type="OMA" id="HQPFPGF"/>
<evidence type="ECO:0000256" key="3">
    <source>
        <dbReference type="ARBA" id="ARBA00022695"/>
    </source>
</evidence>
<dbReference type="CDD" id="cd09273">
    <property type="entry name" value="RNase_HI_RT_Bel"/>
    <property type="match status" value="1"/>
</dbReference>
<dbReference type="GO" id="GO:0004523">
    <property type="term" value="F:RNA-DNA hybrid ribonuclease activity"/>
    <property type="evidence" value="ECO:0007669"/>
    <property type="project" value="InterPro"/>
</dbReference>
<keyword evidence="2" id="KW-0808">Transferase</keyword>
<name>A0A8I3WEF6_CALJA</name>
<dbReference type="Gene3D" id="1.10.10.200">
    <property type="match status" value="1"/>
</dbReference>
<dbReference type="InterPro" id="IPR043128">
    <property type="entry name" value="Rev_trsase/Diguanyl_cyclase"/>
</dbReference>
<dbReference type="Gene3D" id="3.30.420.10">
    <property type="entry name" value="Ribonuclease H-like superfamily/Ribonuclease H"/>
    <property type="match status" value="2"/>
</dbReference>
<evidence type="ECO:0000259" key="14">
    <source>
        <dbReference type="PROSITE" id="PS50994"/>
    </source>
</evidence>
<feature type="domain" description="RNase H type-1" evidence="13">
    <location>
        <begin position="399"/>
        <end position="530"/>
    </location>
</feature>
<dbReference type="PANTHER" id="PTHR41694">
    <property type="entry name" value="ENDOGENOUS RETROVIRUS GROUP K MEMBER POL PROTEIN"/>
    <property type="match status" value="1"/>
</dbReference>
<dbReference type="InterPro" id="IPR002156">
    <property type="entry name" value="RNaseH_domain"/>
</dbReference>
<evidence type="ECO:0000256" key="7">
    <source>
        <dbReference type="ARBA" id="ARBA00022801"/>
    </source>
</evidence>
<dbReference type="GeneTree" id="ENSGT00670000098165"/>
<dbReference type="Pfam" id="PF06817">
    <property type="entry name" value="RVT_thumb"/>
    <property type="match status" value="1"/>
</dbReference>
<proteinExistence type="inferred from homology"/>
<dbReference type="InterPro" id="IPR017856">
    <property type="entry name" value="Integrase-like_N"/>
</dbReference>
<protein>
    <submittedName>
        <fullName evidence="15">Uncharacterized protein</fullName>
    </submittedName>
</protein>
<keyword evidence="3" id="KW-0548">Nucleotidyltransferase</keyword>
<dbReference type="Pfam" id="PF02022">
    <property type="entry name" value="Integrase_Zn"/>
    <property type="match status" value="1"/>
</dbReference>
<dbReference type="GO" id="GO:0000731">
    <property type="term" value="P:DNA synthesis involved in DNA repair"/>
    <property type="evidence" value="ECO:0007669"/>
    <property type="project" value="UniProtKB-ARBA"/>
</dbReference>
<evidence type="ECO:0000259" key="13">
    <source>
        <dbReference type="PROSITE" id="PS50879"/>
    </source>
</evidence>
<evidence type="ECO:0000256" key="2">
    <source>
        <dbReference type="ARBA" id="ARBA00022679"/>
    </source>
</evidence>
<dbReference type="PROSITE" id="PS50994">
    <property type="entry name" value="INTEGRASE"/>
    <property type="match status" value="1"/>
</dbReference>
<keyword evidence="16" id="KW-1185">Reference proteome</keyword>
<dbReference type="Pfam" id="PF00075">
    <property type="entry name" value="RNase_H"/>
    <property type="match status" value="1"/>
</dbReference>
<dbReference type="PROSITE" id="PS50879">
    <property type="entry name" value="RNASE_H_1"/>
    <property type="match status" value="1"/>
</dbReference>
<keyword evidence="7" id="KW-0378">Hydrolase</keyword>
<organism evidence="15 16">
    <name type="scientific">Callithrix jacchus</name>
    <name type="common">White-tufted-ear marmoset</name>
    <name type="synonym">Simia Jacchus</name>
    <dbReference type="NCBI Taxonomy" id="9483"/>
    <lineage>
        <taxon>Eukaryota</taxon>
        <taxon>Metazoa</taxon>
        <taxon>Chordata</taxon>
        <taxon>Craniata</taxon>
        <taxon>Vertebrata</taxon>
        <taxon>Euteleostomi</taxon>
        <taxon>Mammalia</taxon>
        <taxon>Eutheria</taxon>
        <taxon>Euarchontoglires</taxon>
        <taxon>Primates</taxon>
        <taxon>Haplorrhini</taxon>
        <taxon>Platyrrhini</taxon>
        <taxon>Cebidae</taxon>
        <taxon>Callitrichinae</taxon>
        <taxon>Callithrix</taxon>
        <taxon>Callithrix</taxon>
    </lineage>
</organism>
<evidence type="ECO:0000313" key="15">
    <source>
        <dbReference type="Ensembl" id="ENSCJAP00000087170.1"/>
    </source>
</evidence>
<dbReference type="Proteomes" id="UP000008225">
    <property type="component" value="Chromosome 5"/>
</dbReference>
<evidence type="ECO:0000256" key="9">
    <source>
        <dbReference type="ARBA" id="ARBA00023125"/>
    </source>
</evidence>
<keyword evidence="6" id="KW-0255">Endonuclease</keyword>
<feature type="domain" description="Integrase catalytic" evidence="14">
    <location>
        <begin position="589"/>
        <end position="756"/>
    </location>
</feature>
<dbReference type="Pfam" id="PF00665">
    <property type="entry name" value="rve"/>
    <property type="match status" value="1"/>
</dbReference>
<dbReference type="GO" id="GO:0003677">
    <property type="term" value="F:DNA binding"/>
    <property type="evidence" value="ECO:0007669"/>
    <property type="project" value="UniProtKB-KW"/>
</dbReference>
<dbReference type="GO" id="GO:0035613">
    <property type="term" value="F:RNA stem-loop binding"/>
    <property type="evidence" value="ECO:0007669"/>
    <property type="project" value="TreeGrafter"/>
</dbReference>
<feature type="domain" description="Integrase-type" evidence="11">
    <location>
        <begin position="534"/>
        <end position="575"/>
    </location>
</feature>
<dbReference type="AlphaFoldDB" id="A0A8I3WEF6"/>
<evidence type="ECO:0000256" key="10">
    <source>
        <dbReference type="PROSITE-ProRule" id="PRU00450"/>
    </source>
</evidence>
<evidence type="ECO:0000256" key="8">
    <source>
        <dbReference type="ARBA" id="ARBA00022918"/>
    </source>
</evidence>
<dbReference type="InterPro" id="IPR001584">
    <property type="entry name" value="Integrase_cat-core"/>
</dbReference>
<dbReference type="Gene3D" id="3.10.10.10">
    <property type="entry name" value="HIV Type 1 Reverse Transcriptase, subunit A, domain 1"/>
    <property type="match status" value="1"/>
</dbReference>
<dbReference type="GO" id="GO:0003964">
    <property type="term" value="F:RNA-directed DNA polymerase activity"/>
    <property type="evidence" value="ECO:0007669"/>
    <property type="project" value="UniProtKB-KW"/>
</dbReference>
<reference evidence="15" key="3">
    <citation type="submission" date="2025-09" db="UniProtKB">
        <authorList>
            <consortium name="Ensembl"/>
        </authorList>
    </citation>
    <scope>IDENTIFICATION</scope>
</reference>
<dbReference type="GO" id="GO:0006261">
    <property type="term" value="P:DNA-templated DNA replication"/>
    <property type="evidence" value="ECO:0007669"/>
    <property type="project" value="UniProtKB-ARBA"/>
</dbReference>
<evidence type="ECO:0000259" key="12">
    <source>
        <dbReference type="PROSITE" id="PS50878"/>
    </source>
</evidence>
<keyword evidence="9" id="KW-0238">DNA-binding</keyword>
<reference evidence="15" key="2">
    <citation type="submission" date="2025-08" db="UniProtKB">
        <authorList>
            <consortium name="Ensembl"/>
        </authorList>
    </citation>
    <scope>IDENTIFICATION</scope>
</reference>
<dbReference type="PANTHER" id="PTHR41694:SF3">
    <property type="entry name" value="RNA-DIRECTED DNA POLYMERASE-RELATED"/>
    <property type="match status" value="1"/>
</dbReference>
<dbReference type="GO" id="GO:0015074">
    <property type="term" value="P:DNA integration"/>
    <property type="evidence" value="ECO:0007669"/>
    <property type="project" value="InterPro"/>
</dbReference>
<dbReference type="InterPro" id="IPR012337">
    <property type="entry name" value="RNaseH-like_sf"/>
</dbReference>
<evidence type="ECO:0000256" key="4">
    <source>
        <dbReference type="ARBA" id="ARBA00022722"/>
    </source>
</evidence>
<dbReference type="InterPro" id="IPR036397">
    <property type="entry name" value="RNaseH_sf"/>
</dbReference>
<evidence type="ECO:0000313" key="16">
    <source>
        <dbReference type="Proteomes" id="UP000008225"/>
    </source>
</evidence>
<dbReference type="InterPro" id="IPR010661">
    <property type="entry name" value="RVT_thumb"/>
</dbReference>
<comment type="similarity">
    <text evidence="1">Belongs to the beta type-B retroviral polymerase family. HERV class-II K(HML-2) pol subfamily.</text>
</comment>
<evidence type="ECO:0000256" key="5">
    <source>
        <dbReference type="ARBA" id="ARBA00022723"/>
    </source>
</evidence>
<feature type="domain" description="Reverse transcriptase" evidence="12">
    <location>
        <begin position="1"/>
        <end position="185"/>
    </location>
</feature>
<keyword evidence="10" id="KW-0862">Zinc</keyword>
<dbReference type="PROSITE" id="PS50878">
    <property type="entry name" value="RT_POL"/>
    <property type="match status" value="1"/>
</dbReference>
<keyword evidence="10" id="KW-0863">Zinc-finger</keyword>
<evidence type="ECO:0000256" key="1">
    <source>
        <dbReference type="ARBA" id="ARBA00010879"/>
    </source>
</evidence>
<evidence type="ECO:0000259" key="11">
    <source>
        <dbReference type="PROSITE" id="PS50876"/>
    </source>
</evidence>
<dbReference type="SUPFAM" id="SSF56672">
    <property type="entry name" value="DNA/RNA polymerases"/>
    <property type="match status" value="1"/>
</dbReference>
<dbReference type="GO" id="GO:0008270">
    <property type="term" value="F:zinc ion binding"/>
    <property type="evidence" value="ECO:0007669"/>
    <property type="project" value="UniProtKB-KW"/>
</dbReference>
<dbReference type="SUPFAM" id="SSF46919">
    <property type="entry name" value="N-terminal Zn binding domain of HIV integrase"/>
    <property type="match status" value="1"/>
</dbReference>
<dbReference type="SUPFAM" id="SSF53098">
    <property type="entry name" value="Ribonuclease H-like"/>
    <property type="match status" value="2"/>
</dbReference>
<dbReference type="InterPro" id="IPR000477">
    <property type="entry name" value="RT_dom"/>
</dbReference>
<dbReference type="InterPro" id="IPR003308">
    <property type="entry name" value="Integrase_Zn-bd_dom_N"/>
</dbReference>
<dbReference type="Gene3D" id="3.30.70.270">
    <property type="match status" value="2"/>
</dbReference>